<evidence type="ECO:0000313" key="1">
    <source>
        <dbReference type="EMBL" id="CAF1928532.1"/>
    </source>
</evidence>
<dbReference type="Proteomes" id="UP001295469">
    <property type="component" value="Chromosome C05"/>
</dbReference>
<dbReference type="AlphaFoldDB" id="A0A816KMF0"/>
<name>A0A816KMF0_BRANA</name>
<organism evidence="1">
    <name type="scientific">Brassica napus</name>
    <name type="common">Rape</name>
    <dbReference type="NCBI Taxonomy" id="3708"/>
    <lineage>
        <taxon>Eukaryota</taxon>
        <taxon>Viridiplantae</taxon>
        <taxon>Streptophyta</taxon>
        <taxon>Embryophyta</taxon>
        <taxon>Tracheophyta</taxon>
        <taxon>Spermatophyta</taxon>
        <taxon>Magnoliopsida</taxon>
        <taxon>eudicotyledons</taxon>
        <taxon>Gunneridae</taxon>
        <taxon>Pentapetalae</taxon>
        <taxon>rosids</taxon>
        <taxon>malvids</taxon>
        <taxon>Brassicales</taxon>
        <taxon>Brassicaceae</taxon>
        <taxon>Brassiceae</taxon>
        <taxon>Brassica</taxon>
    </lineage>
</organism>
<protein>
    <submittedName>
        <fullName evidence="1">(rape) hypothetical protein</fullName>
    </submittedName>
</protein>
<accession>A0A816KMF0</accession>
<reference evidence="1" key="1">
    <citation type="submission" date="2021-01" db="EMBL/GenBank/DDBJ databases">
        <authorList>
            <consortium name="Genoscope - CEA"/>
            <person name="William W."/>
        </authorList>
    </citation>
    <scope>NUCLEOTIDE SEQUENCE</scope>
</reference>
<sequence>MVHVVLLIRSHHVWIIMCAQKSFLDRIMTILQLINQGMYCIVVANENASVLKDGKILNNNFVVPHNLKLLKNFCTDINLRANSGIFCMEQQYQSLV</sequence>
<dbReference type="EMBL" id="HG994369">
    <property type="protein sequence ID" value="CAF1928532.1"/>
    <property type="molecule type" value="Genomic_DNA"/>
</dbReference>
<proteinExistence type="predicted"/>
<gene>
    <name evidence="1" type="ORF">DARMORV10_C05P27130.1</name>
</gene>